<proteinExistence type="predicted"/>
<dbReference type="PANTHER" id="PTHR39327:SF1">
    <property type="entry name" value="BLR5470 PROTEIN"/>
    <property type="match status" value="1"/>
</dbReference>
<dbReference type="InterPro" id="IPR038765">
    <property type="entry name" value="Papain-like_cys_pep_sf"/>
</dbReference>
<evidence type="ECO:0000313" key="1">
    <source>
        <dbReference type="EMBL" id="PIM51232.1"/>
    </source>
</evidence>
<evidence type="ECO:0008006" key="3">
    <source>
        <dbReference type="Google" id="ProtNLM"/>
    </source>
</evidence>
<comment type="caution">
    <text evidence="1">The sequence shown here is derived from an EMBL/GenBank/DDBJ whole genome shotgun (WGS) entry which is preliminary data.</text>
</comment>
<organism evidence="1 2">
    <name type="scientific">Roseateles chitinivorans</name>
    <dbReference type="NCBI Taxonomy" id="2917965"/>
    <lineage>
        <taxon>Bacteria</taxon>
        <taxon>Pseudomonadati</taxon>
        <taxon>Pseudomonadota</taxon>
        <taxon>Betaproteobacteria</taxon>
        <taxon>Burkholderiales</taxon>
        <taxon>Sphaerotilaceae</taxon>
        <taxon>Roseateles</taxon>
    </lineage>
</organism>
<keyword evidence="2" id="KW-1185">Reference proteome</keyword>
<dbReference type="Proteomes" id="UP000231501">
    <property type="component" value="Unassembled WGS sequence"/>
</dbReference>
<accession>A0A2G9C4F1</accession>
<dbReference type="PANTHER" id="PTHR39327">
    <property type="match status" value="1"/>
</dbReference>
<dbReference type="SUPFAM" id="SSF54001">
    <property type="entry name" value="Cysteine proteinases"/>
    <property type="match status" value="1"/>
</dbReference>
<dbReference type="OrthoDB" id="5401788at2"/>
<dbReference type="EMBL" id="PEOG01000074">
    <property type="protein sequence ID" value="PIM51232.1"/>
    <property type="molecule type" value="Genomic_DNA"/>
</dbReference>
<name>A0A2G9C4F1_9BURK</name>
<dbReference type="Gene3D" id="3.10.620.30">
    <property type="match status" value="1"/>
</dbReference>
<dbReference type="AlphaFoldDB" id="A0A2G9C4F1"/>
<reference evidence="1 2" key="1">
    <citation type="submission" date="2017-11" db="EMBL/GenBank/DDBJ databases">
        <title>Draft genome sequence of Mitsuaria sp. HWN-4.</title>
        <authorList>
            <person name="Gundlapally S.R."/>
        </authorList>
    </citation>
    <scope>NUCLEOTIDE SEQUENCE [LARGE SCALE GENOMIC DNA]</scope>
    <source>
        <strain evidence="1 2">HWN-4</strain>
    </source>
</reference>
<dbReference type="InterPro" id="IPR010319">
    <property type="entry name" value="Transglutaminase-like_Cys_pept"/>
</dbReference>
<evidence type="ECO:0000313" key="2">
    <source>
        <dbReference type="Proteomes" id="UP000231501"/>
    </source>
</evidence>
<gene>
    <name evidence="1" type="ORF">CS062_20955</name>
</gene>
<protein>
    <recommendedName>
        <fullName evidence="3">Transglutaminase</fullName>
    </recommendedName>
</protein>
<dbReference type="Pfam" id="PF06035">
    <property type="entry name" value="Peptidase_C93"/>
    <property type="match status" value="1"/>
</dbReference>
<sequence>MSRFVTRTVSRVGWRIRPALWVLAWLAGLWSAVAWGWDRDRLTESAAKLSPRTQAAVKAMIQMADRAAAMPEERDRLAAVNGFFNQRVAFRDDIEVWGQVDYWATPLELLDKGAGDCEDYAIAKYMSLLAAGVPQSRLRMVYVRAQFQGRPQAHMVLAYYAQPEAEPLILDNINPEIRPASLRPDLTPVFSFNGEGLWSGVGATTAGNPLVRLSLWRDLLAKAKAEGF</sequence>